<evidence type="ECO:0000256" key="10">
    <source>
        <dbReference type="ARBA" id="ARBA00023125"/>
    </source>
</evidence>
<dbReference type="GO" id="GO:0005737">
    <property type="term" value="C:cytoplasm"/>
    <property type="evidence" value="ECO:0007669"/>
    <property type="project" value="TreeGrafter"/>
</dbReference>
<dbReference type="GO" id="GO:1990077">
    <property type="term" value="C:primosome complex"/>
    <property type="evidence" value="ECO:0007669"/>
    <property type="project" value="UniProtKB-KW"/>
</dbReference>
<evidence type="ECO:0000256" key="7">
    <source>
        <dbReference type="ARBA" id="ARBA00022771"/>
    </source>
</evidence>
<reference evidence="17 18" key="1">
    <citation type="submission" date="2009-10" db="EMBL/GenBank/DDBJ databases">
        <title>Complete sequence of chromosome of Ammonifex degensii KC4.</title>
        <authorList>
            <consortium name="US DOE Joint Genome Institute"/>
            <person name="Kerfeld C."/>
            <person name="Goodner B."/>
            <person name="Huber H."/>
            <person name="Stetter K."/>
            <person name="Lucas S."/>
            <person name="Copeland A."/>
            <person name="Lapidus A."/>
            <person name="Glavina del Rio T."/>
            <person name="Dalin E."/>
            <person name="Tice H."/>
            <person name="Bruce D."/>
            <person name="Goodwin L."/>
            <person name="Pitluck S."/>
            <person name="Saunders E."/>
            <person name="Brettin T."/>
            <person name="Detter J.C."/>
            <person name="Han C."/>
            <person name="Larimer F."/>
            <person name="Land M."/>
            <person name="Hauser L."/>
            <person name="Kyrpides N."/>
            <person name="Ovchinnikova G."/>
            <person name="Richardson P."/>
        </authorList>
    </citation>
    <scope>NUCLEOTIDE SEQUENCE [LARGE SCALE GENOMIC DNA]</scope>
    <source>
        <strain evidence="18">DSM 10501 / KC4</strain>
    </source>
</reference>
<dbReference type="PROSITE" id="PS50880">
    <property type="entry name" value="TOPRIM"/>
    <property type="match status" value="1"/>
</dbReference>
<dbReference type="SUPFAM" id="SSF57783">
    <property type="entry name" value="Zinc beta-ribbon"/>
    <property type="match status" value="1"/>
</dbReference>
<comment type="domain">
    <text evidence="12">Contains an N-terminal zinc-binding domain, a central core domain that contains the primase activity, and a C-terminal DnaB-binding domain.</text>
</comment>
<dbReference type="GO" id="GO:0003899">
    <property type="term" value="F:DNA-directed RNA polymerase activity"/>
    <property type="evidence" value="ECO:0007669"/>
    <property type="project" value="UniProtKB-UniRule"/>
</dbReference>
<comment type="cofactor">
    <cofactor evidence="12 13 14">
        <name>Zn(2+)</name>
        <dbReference type="ChEBI" id="CHEBI:29105"/>
    </cofactor>
    <text evidence="12 13 14">Binds 1 zinc ion per monomer.</text>
</comment>
<dbReference type="InterPro" id="IPR030846">
    <property type="entry name" value="DnaG_bac"/>
</dbReference>
<evidence type="ECO:0000256" key="15">
    <source>
        <dbReference type="SAM" id="MobiDB-lite"/>
    </source>
</evidence>
<dbReference type="Pfam" id="PF08275">
    <property type="entry name" value="DNAG_N"/>
    <property type="match status" value="1"/>
</dbReference>
<organism evidence="17 18">
    <name type="scientific">Ammonifex degensii (strain DSM 10501 / KC4)</name>
    <dbReference type="NCBI Taxonomy" id="429009"/>
    <lineage>
        <taxon>Bacteria</taxon>
        <taxon>Bacillati</taxon>
        <taxon>Bacillota</taxon>
        <taxon>Clostridia</taxon>
        <taxon>Thermoanaerobacterales</taxon>
        <taxon>Thermoanaerobacteraceae</taxon>
        <taxon>Ammonifex</taxon>
    </lineage>
</organism>
<keyword evidence="4 12" id="KW-0548">Nucleotidyltransferase</keyword>
<dbReference type="InterPro" id="IPR037068">
    <property type="entry name" value="DNA_primase_core_N_sf"/>
</dbReference>
<gene>
    <name evidence="12" type="primary">dnaG</name>
    <name evidence="17" type="ordered locus">Adeg_1727</name>
</gene>
<dbReference type="InterPro" id="IPR050219">
    <property type="entry name" value="DnaG_primase"/>
</dbReference>
<keyword evidence="18" id="KW-1185">Reference proteome</keyword>
<dbReference type="Pfam" id="PF00772">
    <property type="entry name" value="DnaB"/>
    <property type="match status" value="1"/>
</dbReference>
<dbReference type="InterPro" id="IPR013264">
    <property type="entry name" value="DNAG_N"/>
</dbReference>
<dbReference type="Gene3D" id="1.10.860.10">
    <property type="entry name" value="DNAb Helicase, Chain A"/>
    <property type="match status" value="1"/>
</dbReference>
<dbReference type="HAMAP" id="MF_00974">
    <property type="entry name" value="DNA_primase_DnaG"/>
    <property type="match status" value="1"/>
</dbReference>
<dbReference type="RefSeq" id="WP_015739696.1">
    <property type="nucleotide sequence ID" value="NC_013385.1"/>
</dbReference>
<dbReference type="PANTHER" id="PTHR30313:SF2">
    <property type="entry name" value="DNA PRIMASE"/>
    <property type="match status" value="1"/>
</dbReference>
<dbReference type="Proteomes" id="UP000002620">
    <property type="component" value="Chromosome"/>
</dbReference>
<dbReference type="GO" id="GO:0008270">
    <property type="term" value="F:zinc ion binding"/>
    <property type="evidence" value="ECO:0007669"/>
    <property type="project" value="UniProtKB-UniRule"/>
</dbReference>
<keyword evidence="6 12" id="KW-0479">Metal-binding</keyword>
<evidence type="ECO:0000256" key="6">
    <source>
        <dbReference type="ARBA" id="ARBA00022723"/>
    </source>
</evidence>
<dbReference type="EC" id="2.7.7.101" evidence="12"/>
<feature type="zinc finger region" description="CHC2-type" evidence="12 14">
    <location>
        <begin position="40"/>
        <end position="64"/>
    </location>
</feature>
<keyword evidence="11 12" id="KW-0804">Transcription</keyword>
<evidence type="ECO:0000256" key="2">
    <source>
        <dbReference type="ARBA" id="ARBA00022515"/>
    </source>
</evidence>
<dbReference type="eggNOG" id="COG0358">
    <property type="taxonomic scope" value="Bacteria"/>
</dbReference>
<dbReference type="Pfam" id="PF01807">
    <property type="entry name" value="Zn_ribbon_DnaG"/>
    <property type="match status" value="1"/>
</dbReference>
<dbReference type="InterPro" id="IPR006171">
    <property type="entry name" value="TOPRIM_dom"/>
</dbReference>
<evidence type="ECO:0000256" key="5">
    <source>
        <dbReference type="ARBA" id="ARBA00022705"/>
    </source>
</evidence>
<dbReference type="SUPFAM" id="SSF56731">
    <property type="entry name" value="DNA primase core"/>
    <property type="match status" value="1"/>
</dbReference>
<dbReference type="EMBL" id="CP001785">
    <property type="protein sequence ID" value="ACX52819.1"/>
    <property type="molecule type" value="Genomic_DNA"/>
</dbReference>
<sequence>MRGYVPPEFVKEVLDRTDIVALVGEYVRLKRQGKNYVGLCPFHAERTPSFTVSPEKQFFYCFGCGVGGDALKFLMLQEKLDFLEALERLALRAGLSLPSQSRDPAWLARRRELEEGEELNRLSLEFFTASLWGERGEPARRYLEERGVSEEIARRFSLGYAPPEEEALLRYLRARGITKEAAVKWGLASRTSAGRVVDRFRGRLIFPIFDPQGKVVGFGGRALVSYLQPKYLNSPETPLFNKRNELYGLYQAKDAIRAAGFAVLVEGYLDAITLHQFGFGYAVASLGTSLTQEQVRLLSRYTGKVYIAYDSDTAGEAATWRGLDILAGAGLEVLVVELPQGKDPDEFLRALGPAAWEASLASALPLLEYKGKKLMAGGLVTARDKLKALRALLPNLACLRTLPEREEGIRLVSRITGLSWEVVRDELLRFTGEEEVTTRLKSDKSAKNKHEALESRACFAAERGLLQALFCRPEILAEVEEAGGEELFTHPPCRAVYSALKEALAAGEDISPTHLASRLPEEALDAAAGILVGEEESPPWKDCLRFLRMNLVRQKRKQLAGKLSLAEARGDEEEVRRCLEELQALVNLERKGGERGNERKGEPSRAARVSE</sequence>
<name>C9R940_AMMDK</name>
<evidence type="ECO:0000256" key="4">
    <source>
        <dbReference type="ARBA" id="ARBA00022695"/>
    </source>
</evidence>
<feature type="domain" description="Toprim" evidence="16">
    <location>
        <begin position="260"/>
        <end position="341"/>
    </location>
</feature>
<dbReference type="STRING" id="429009.Adeg_1727"/>
<evidence type="ECO:0000256" key="1">
    <source>
        <dbReference type="ARBA" id="ARBA00022478"/>
    </source>
</evidence>
<feature type="region of interest" description="Disordered" evidence="15">
    <location>
        <begin position="589"/>
        <end position="611"/>
    </location>
</feature>
<dbReference type="NCBIfam" id="TIGR01391">
    <property type="entry name" value="dnaG"/>
    <property type="match status" value="1"/>
</dbReference>
<evidence type="ECO:0000256" key="13">
    <source>
        <dbReference type="PIRNR" id="PIRNR002811"/>
    </source>
</evidence>
<dbReference type="Pfam" id="PF13155">
    <property type="entry name" value="Toprim_2"/>
    <property type="match status" value="1"/>
</dbReference>
<dbReference type="InterPro" id="IPR006295">
    <property type="entry name" value="DNA_primase_DnaG"/>
</dbReference>
<dbReference type="OrthoDB" id="9803773at2"/>
<dbReference type="AlphaFoldDB" id="C9R940"/>
<keyword evidence="5 12" id="KW-0235">DNA replication</keyword>
<dbReference type="PANTHER" id="PTHR30313">
    <property type="entry name" value="DNA PRIMASE"/>
    <property type="match status" value="1"/>
</dbReference>
<dbReference type="PIRSF" id="PIRSF002811">
    <property type="entry name" value="DnaG"/>
    <property type="match status" value="1"/>
</dbReference>
<dbReference type="GO" id="GO:0005524">
    <property type="term" value="F:ATP binding"/>
    <property type="evidence" value="ECO:0007669"/>
    <property type="project" value="InterPro"/>
</dbReference>
<keyword evidence="7 12" id="KW-0863">Zinc-finger</keyword>
<evidence type="ECO:0000256" key="12">
    <source>
        <dbReference type="HAMAP-Rule" id="MF_00974"/>
    </source>
</evidence>
<keyword evidence="10 12" id="KW-0238">DNA-binding</keyword>
<dbReference type="CDD" id="cd03364">
    <property type="entry name" value="TOPRIM_DnaG_primases"/>
    <property type="match status" value="1"/>
</dbReference>
<dbReference type="HOGENOM" id="CLU_013501_3_3_9"/>
<dbReference type="GO" id="GO:0003678">
    <property type="term" value="F:DNA helicase activity"/>
    <property type="evidence" value="ECO:0007669"/>
    <property type="project" value="InterPro"/>
</dbReference>
<accession>C9R940</accession>
<dbReference type="InterPro" id="IPR016136">
    <property type="entry name" value="DNA_helicase_N/primase_C"/>
</dbReference>
<dbReference type="FunFam" id="3.40.1360.10:FF:000002">
    <property type="entry name" value="DNA primase"/>
    <property type="match status" value="1"/>
</dbReference>
<keyword evidence="3 12" id="KW-0808">Transferase</keyword>
<dbReference type="InterPro" id="IPR036977">
    <property type="entry name" value="DNA_primase_Znf_CHC2"/>
</dbReference>
<evidence type="ECO:0000259" key="16">
    <source>
        <dbReference type="PROSITE" id="PS50880"/>
    </source>
</evidence>
<dbReference type="Gene3D" id="3.90.980.10">
    <property type="entry name" value="DNA primase, catalytic core, N-terminal domain"/>
    <property type="match status" value="1"/>
</dbReference>
<dbReference type="SMART" id="SM00400">
    <property type="entry name" value="ZnF_CHCC"/>
    <property type="match status" value="1"/>
</dbReference>
<dbReference type="Gene3D" id="3.40.1360.10">
    <property type="match status" value="1"/>
</dbReference>
<dbReference type="Gene3D" id="3.90.580.10">
    <property type="entry name" value="Zinc finger, CHC2-type domain"/>
    <property type="match status" value="1"/>
</dbReference>
<dbReference type="GO" id="GO:0000428">
    <property type="term" value="C:DNA-directed RNA polymerase complex"/>
    <property type="evidence" value="ECO:0007669"/>
    <property type="project" value="UniProtKB-KW"/>
</dbReference>
<protein>
    <recommendedName>
        <fullName evidence="12 13">DNA primase</fullName>
        <ecNumber evidence="12">2.7.7.101</ecNumber>
    </recommendedName>
</protein>
<comment type="catalytic activity">
    <reaction evidence="12">
        <text>ssDNA + n NTP = ssDNA/pppN(pN)n-1 hybrid + (n-1) diphosphate.</text>
        <dbReference type="EC" id="2.7.7.101"/>
    </reaction>
</comment>
<proteinExistence type="inferred from homology"/>
<dbReference type="KEGG" id="adg:Adeg_1727"/>
<keyword evidence="8 12" id="KW-0862">Zinc</keyword>
<evidence type="ECO:0000256" key="11">
    <source>
        <dbReference type="ARBA" id="ARBA00023163"/>
    </source>
</evidence>
<dbReference type="FunFam" id="3.90.580.10:FF:000001">
    <property type="entry name" value="DNA primase"/>
    <property type="match status" value="1"/>
</dbReference>
<evidence type="ECO:0000256" key="9">
    <source>
        <dbReference type="ARBA" id="ARBA00022842"/>
    </source>
</evidence>
<keyword evidence="2 12" id="KW-0639">Primosome</keyword>
<evidence type="ECO:0000313" key="17">
    <source>
        <dbReference type="EMBL" id="ACX52819.1"/>
    </source>
</evidence>
<comment type="function">
    <text evidence="12 13">RNA polymerase that catalyzes the synthesis of short RNA molecules used as primers for DNA polymerase during DNA replication.</text>
</comment>
<evidence type="ECO:0000313" key="18">
    <source>
        <dbReference type="Proteomes" id="UP000002620"/>
    </source>
</evidence>
<dbReference type="GO" id="GO:0006269">
    <property type="term" value="P:DNA replication, synthesis of primer"/>
    <property type="evidence" value="ECO:0007669"/>
    <property type="project" value="UniProtKB-UniRule"/>
</dbReference>
<evidence type="ECO:0000256" key="8">
    <source>
        <dbReference type="ARBA" id="ARBA00022833"/>
    </source>
</evidence>
<dbReference type="SMART" id="SM00493">
    <property type="entry name" value="TOPRIM"/>
    <property type="match status" value="1"/>
</dbReference>
<dbReference type="GO" id="GO:0003677">
    <property type="term" value="F:DNA binding"/>
    <property type="evidence" value="ECO:0007669"/>
    <property type="project" value="UniProtKB-KW"/>
</dbReference>
<evidence type="ECO:0000256" key="3">
    <source>
        <dbReference type="ARBA" id="ARBA00022679"/>
    </source>
</evidence>
<keyword evidence="1 12" id="KW-0240">DNA-directed RNA polymerase</keyword>
<dbReference type="InterPro" id="IPR007693">
    <property type="entry name" value="DNA_helicase_DnaB-like_N"/>
</dbReference>
<evidence type="ECO:0000256" key="14">
    <source>
        <dbReference type="PIRSR" id="PIRSR002811-1"/>
    </source>
</evidence>
<dbReference type="InterPro" id="IPR002694">
    <property type="entry name" value="Znf_CHC2"/>
</dbReference>
<comment type="similarity">
    <text evidence="12 13">Belongs to the DnaG primase family.</text>
</comment>
<keyword evidence="9" id="KW-0460">Magnesium</keyword>
<comment type="subunit">
    <text evidence="12">Monomer. Interacts with DnaB.</text>
</comment>
<dbReference type="InterPro" id="IPR034151">
    <property type="entry name" value="TOPRIM_DnaG_bac"/>
</dbReference>